<evidence type="ECO:0000259" key="3">
    <source>
        <dbReference type="SMART" id="SM00822"/>
    </source>
</evidence>
<evidence type="ECO:0000256" key="2">
    <source>
        <dbReference type="ARBA" id="ARBA00023002"/>
    </source>
</evidence>
<proteinExistence type="inferred from homology"/>
<protein>
    <submittedName>
        <fullName evidence="4">Gluconate 5-dehydrogenase</fullName>
        <ecNumber evidence="4">1.1.1.69</ecNumber>
    </submittedName>
</protein>
<dbReference type="InterPro" id="IPR002347">
    <property type="entry name" value="SDR_fam"/>
</dbReference>
<dbReference type="OrthoDB" id="9803333at2"/>
<dbReference type="EC" id="1.1.1.69" evidence="4"/>
<keyword evidence="2 4" id="KW-0560">Oxidoreductase</keyword>
<evidence type="ECO:0000256" key="1">
    <source>
        <dbReference type="ARBA" id="ARBA00006484"/>
    </source>
</evidence>
<reference evidence="4 5" key="1">
    <citation type="submission" date="2017-03" db="EMBL/GenBank/DDBJ databases">
        <authorList>
            <person name="Afonso C.L."/>
            <person name="Miller P.J."/>
            <person name="Scott M.A."/>
            <person name="Spackman E."/>
            <person name="Goraichik I."/>
            <person name="Dimitrov K.M."/>
            <person name="Suarez D.L."/>
            <person name="Swayne D.E."/>
        </authorList>
    </citation>
    <scope>NUCLEOTIDE SEQUENCE [LARGE SCALE GENOMIC DNA]</scope>
    <source>
        <strain evidence="4 5">CECT 8620</strain>
    </source>
</reference>
<dbReference type="RefSeq" id="WP_085835006.1">
    <property type="nucleotide sequence ID" value="NZ_FWFS01000001.1"/>
</dbReference>
<dbReference type="Gene3D" id="3.40.50.720">
    <property type="entry name" value="NAD(P)-binding Rossmann-like Domain"/>
    <property type="match status" value="1"/>
</dbReference>
<dbReference type="InterPro" id="IPR057326">
    <property type="entry name" value="KR_dom"/>
</dbReference>
<dbReference type="InterPro" id="IPR036291">
    <property type="entry name" value="NAD(P)-bd_dom_sf"/>
</dbReference>
<dbReference type="SMART" id="SM00822">
    <property type="entry name" value="PKS_KR"/>
    <property type="match status" value="1"/>
</dbReference>
<dbReference type="Pfam" id="PF13561">
    <property type="entry name" value="adh_short_C2"/>
    <property type="match status" value="1"/>
</dbReference>
<dbReference type="EMBL" id="FWFS01000001">
    <property type="protein sequence ID" value="SLN15140.1"/>
    <property type="molecule type" value="Genomic_DNA"/>
</dbReference>
<accession>A0A1Y5RDW5</accession>
<dbReference type="GO" id="GO:0008874">
    <property type="term" value="F:gluconate 5-dehydrogenase activity"/>
    <property type="evidence" value="ECO:0007669"/>
    <property type="project" value="UniProtKB-EC"/>
</dbReference>
<comment type="similarity">
    <text evidence="1">Belongs to the short-chain dehydrogenases/reductases (SDR) family.</text>
</comment>
<dbReference type="Proteomes" id="UP000193862">
    <property type="component" value="Unassembled WGS sequence"/>
</dbReference>
<name>A0A1Y5RDW5_9RHOB</name>
<dbReference type="PANTHER" id="PTHR43639">
    <property type="entry name" value="OXIDOREDUCTASE, SHORT-CHAIN DEHYDROGENASE/REDUCTASE FAMILY (AFU_ORTHOLOGUE AFUA_5G02870)"/>
    <property type="match status" value="1"/>
</dbReference>
<sequence length="256" mass="25926">MTQTTQPSPLFLITGGNRGLGKAMATALAAAGADIILTYRSGATEAQATVAHITALGQKAAALCLDTTAHQSFATFTGALETTMNALGHTHLTGLVNNAGFGVHAPFATTTATQLDDLFAVHVKGPYLLIQALLPRLKDGGRILFVSSGLSRFTSPGFSAYGTMKGAVDTLTRYVAAELGPRGISVNAIAPGAIETDFGGGVVRDNAAANAAVAQSTAMGRAGLADDIGGAVTALLMSPANWVTAQRIEASGGQNI</sequence>
<keyword evidence="5" id="KW-1185">Reference proteome</keyword>
<dbReference type="PANTHER" id="PTHR43639:SF1">
    <property type="entry name" value="SHORT-CHAIN DEHYDROGENASE_REDUCTASE FAMILY PROTEIN"/>
    <property type="match status" value="1"/>
</dbReference>
<evidence type="ECO:0000313" key="5">
    <source>
        <dbReference type="Proteomes" id="UP000193862"/>
    </source>
</evidence>
<gene>
    <name evidence="4" type="primary">gno_1</name>
    <name evidence="4" type="ORF">AQS8620_00262</name>
</gene>
<feature type="domain" description="Ketoreductase" evidence="3">
    <location>
        <begin position="9"/>
        <end position="192"/>
    </location>
</feature>
<dbReference type="PRINTS" id="PR00081">
    <property type="entry name" value="GDHRDH"/>
</dbReference>
<organism evidence="4 5">
    <name type="scientific">Aquimixticola soesokkakensis</name>
    <dbReference type="NCBI Taxonomy" id="1519096"/>
    <lineage>
        <taxon>Bacteria</taxon>
        <taxon>Pseudomonadati</taxon>
        <taxon>Pseudomonadota</taxon>
        <taxon>Alphaproteobacteria</taxon>
        <taxon>Rhodobacterales</taxon>
        <taxon>Paracoccaceae</taxon>
        <taxon>Aquimixticola</taxon>
    </lineage>
</organism>
<evidence type="ECO:0000313" key="4">
    <source>
        <dbReference type="EMBL" id="SLN15140.1"/>
    </source>
</evidence>
<dbReference type="AlphaFoldDB" id="A0A1Y5RDW5"/>
<dbReference type="SUPFAM" id="SSF51735">
    <property type="entry name" value="NAD(P)-binding Rossmann-fold domains"/>
    <property type="match status" value="1"/>
</dbReference>